<evidence type="ECO:0000313" key="2">
    <source>
        <dbReference type="Proteomes" id="UP000188543"/>
    </source>
</evidence>
<accession>A0A1V2XJJ8</accession>
<dbReference type="OrthoDB" id="9861708at2"/>
<gene>
    <name evidence="1" type="ORF">A8E72_40165</name>
</gene>
<protein>
    <submittedName>
        <fullName evidence="1">Uncharacterized protein</fullName>
    </submittedName>
</protein>
<dbReference type="AlphaFoldDB" id="A0A1V2XJJ8"/>
<name>A0A1V2XJJ8_9BURK</name>
<organism evidence="1 2">
    <name type="scientific">Burkholderia cenocepacia</name>
    <dbReference type="NCBI Taxonomy" id="95486"/>
    <lineage>
        <taxon>Bacteria</taxon>
        <taxon>Pseudomonadati</taxon>
        <taxon>Pseudomonadota</taxon>
        <taxon>Betaproteobacteria</taxon>
        <taxon>Burkholderiales</taxon>
        <taxon>Burkholderiaceae</taxon>
        <taxon>Burkholderia</taxon>
        <taxon>Burkholderia cepacia complex</taxon>
    </lineage>
</organism>
<proteinExistence type="predicted"/>
<sequence length="90" mass="9567">MFSLPDRARRGSAVARSTGIRSCAAVAPQHTSIDSGTARPPCFPGGGNTTCGADVHPFNAFDTFGPHTKKNPRRMMPSRVLRRSAIARGT</sequence>
<dbReference type="EMBL" id="MUTJ01000113">
    <property type="protein sequence ID" value="ONU73109.1"/>
    <property type="molecule type" value="Genomic_DNA"/>
</dbReference>
<comment type="caution">
    <text evidence="1">The sequence shown here is derived from an EMBL/GenBank/DDBJ whole genome shotgun (WGS) entry which is preliminary data.</text>
</comment>
<dbReference type="Proteomes" id="UP000188543">
    <property type="component" value="Unassembled WGS sequence"/>
</dbReference>
<reference evidence="1 2" key="1">
    <citation type="submission" date="2016-08" db="EMBL/GenBank/DDBJ databases">
        <authorList>
            <person name="Seilhamer J.J."/>
        </authorList>
    </citation>
    <scope>NUCLEOTIDE SEQUENCE [LARGE SCALE GENOMIC DNA]</scope>
    <source>
        <strain evidence="1 2">VC14762</strain>
    </source>
</reference>
<evidence type="ECO:0000313" key="1">
    <source>
        <dbReference type="EMBL" id="ONU73109.1"/>
    </source>
</evidence>